<evidence type="ECO:0000256" key="7">
    <source>
        <dbReference type="ARBA" id="ARBA00023180"/>
    </source>
</evidence>
<dbReference type="EMBL" id="LSRQ01000088">
    <property type="protein sequence ID" value="OAY85483.1"/>
    <property type="molecule type" value="Genomic_DNA"/>
</dbReference>
<dbReference type="GO" id="GO:0006508">
    <property type="term" value="P:proteolysis"/>
    <property type="evidence" value="ECO:0007669"/>
    <property type="project" value="UniProtKB-KW"/>
</dbReference>
<evidence type="ECO:0000256" key="2">
    <source>
        <dbReference type="ARBA" id="ARBA00011073"/>
    </source>
</evidence>
<evidence type="ECO:0000256" key="9">
    <source>
        <dbReference type="PROSITE-ProRule" id="PRU01240"/>
    </source>
</evidence>
<keyword evidence="7" id="KW-0325">Glycoprotein</keyword>
<dbReference type="InterPro" id="IPR045051">
    <property type="entry name" value="SBT"/>
</dbReference>
<evidence type="ECO:0000256" key="5">
    <source>
        <dbReference type="ARBA" id="ARBA00022801"/>
    </source>
</evidence>
<dbReference type="AlphaFoldDB" id="A0A199W8D6"/>
<dbReference type="InterPro" id="IPR041469">
    <property type="entry name" value="Subtilisin-like_FN3"/>
</dbReference>
<dbReference type="Gene3D" id="3.50.30.30">
    <property type="match status" value="1"/>
</dbReference>
<dbReference type="InterPro" id="IPR022398">
    <property type="entry name" value="Peptidase_S8_His-AS"/>
</dbReference>
<dbReference type="PROSITE" id="PS00136">
    <property type="entry name" value="SUBTILASE_ASP"/>
    <property type="match status" value="1"/>
</dbReference>
<dbReference type="InterPro" id="IPR000209">
    <property type="entry name" value="Peptidase_S8/S53_dom"/>
</dbReference>
<evidence type="ECO:0000256" key="4">
    <source>
        <dbReference type="ARBA" id="ARBA00022729"/>
    </source>
</evidence>
<feature type="domain" description="Subtilisin-like protease fibronectin type-III" evidence="13">
    <location>
        <begin position="556"/>
        <end position="644"/>
    </location>
</feature>
<dbReference type="Gene3D" id="2.60.40.2310">
    <property type="match status" value="1"/>
</dbReference>
<reference evidence="14 15" key="1">
    <citation type="journal article" date="2016" name="DNA Res.">
        <title>The draft genome of MD-2 pineapple using hybrid error correction of long reads.</title>
        <authorList>
            <person name="Redwan R.M."/>
            <person name="Saidin A."/>
            <person name="Kumar S.V."/>
        </authorList>
    </citation>
    <scope>NUCLEOTIDE SEQUENCE [LARGE SCALE GENOMIC DNA]</scope>
    <source>
        <strain evidence="15">cv. MD2</strain>
        <tissue evidence="14">Leaf</tissue>
    </source>
</reference>
<dbReference type="InterPro" id="IPR034197">
    <property type="entry name" value="Peptidases_S8_3"/>
</dbReference>
<feature type="active site" description="Charge relay system" evidence="8 9">
    <location>
        <position position="47"/>
    </location>
</feature>
<organism evidence="14 15">
    <name type="scientific">Ananas comosus</name>
    <name type="common">Pineapple</name>
    <name type="synonym">Ananas ananas</name>
    <dbReference type="NCBI Taxonomy" id="4615"/>
    <lineage>
        <taxon>Eukaryota</taxon>
        <taxon>Viridiplantae</taxon>
        <taxon>Streptophyta</taxon>
        <taxon>Embryophyta</taxon>
        <taxon>Tracheophyta</taxon>
        <taxon>Spermatophyta</taxon>
        <taxon>Magnoliopsida</taxon>
        <taxon>Liliopsida</taxon>
        <taxon>Poales</taxon>
        <taxon>Bromeliaceae</taxon>
        <taxon>Bromelioideae</taxon>
        <taxon>Ananas</taxon>
    </lineage>
</organism>
<dbReference type="GO" id="GO:0005576">
    <property type="term" value="C:extracellular region"/>
    <property type="evidence" value="ECO:0007669"/>
    <property type="project" value="UniProtKB-SubCell"/>
</dbReference>
<evidence type="ECO:0000256" key="3">
    <source>
        <dbReference type="ARBA" id="ARBA00022670"/>
    </source>
</evidence>
<dbReference type="Pfam" id="PF00082">
    <property type="entry name" value="Peptidase_S8"/>
    <property type="match status" value="1"/>
</dbReference>
<gene>
    <name evidence="14" type="ORF">ACMD2_04116</name>
</gene>
<keyword evidence="4" id="KW-0732">Signal</keyword>
<evidence type="ECO:0000256" key="1">
    <source>
        <dbReference type="ARBA" id="ARBA00004613"/>
    </source>
</evidence>
<protein>
    <submittedName>
        <fullName evidence="14">Subtilisin-like protease SBT1.2</fullName>
    </submittedName>
</protein>
<comment type="similarity">
    <text evidence="2 9 10">Belongs to the peptidase S8 family.</text>
</comment>
<dbReference type="PROSITE" id="PS51892">
    <property type="entry name" value="SUBTILASE"/>
    <property type="match status" value="1"/>
</dbReference>
<accession>A0A199W8D6</accession>
<dbReference type="Proteomes" id="UP000092600">
    <property type="component" value="Unassembled WGS sequence"/>
</dbReference>
<dbReference type="PRINTS" id="PR00723">
    <property type="entry name" value="SUBTILISIN"/>
</dbReference>
<evidence type="ECO:0000313" key="14">
    <source>
        <dbReference type="EMBL" id="OAY85483.1"/>
    </source>
</evidence>
<dbReference type="Pfam" id="PF17766">
    <property type="entry name" value="fn3_6"/>
    <property type="match status" value="1"/>
</dbReference>
<evidence type="ECO:0000313" key="15">
    <source>
        <dbReference type="Proteomes" id="UP000092600"/>
    </source>
</evidence>
<feature type="active site" description="Charge relay system" evidence="8 9">
    <location>
        <position position="440"/>
    </location>
</feature>
<dbReference type="GO" id="GO:0004252">
    <property type="term" value="F:serine-type endopeptidase activity"/>
    <property type="evidence" value="ECO:0007669"/>
    <property type="project" value="UniProtKB-UniRule"/>
</dbReference>
<comment type="subcellular location">
    <subcellularLocation>
        <location evidence="1">Secreted</location>
    </subcellularLocation>
</comment>
<dbReference type="STRING" id="4615.A0A199W8D6"/>
<dbReference type="CDD" id="cd04852">
    <property type="entry name" value="Peptidases_S8_3"/>
    <property type="match status" value="1"/>
</dbReference>
<feature type="active site" description="Charge relay system" evidence="8 9">
    <location>
        <position position="105"/>
    </location>
</feature>
<evidence type="ECO:0000259" key="12">
    <source>
        <dbReference type="Pfam" id="PF02225"/>
    </source>
</evidence>
<dbReference type="PROSITE" id="PS00138">
    <property type="entry name" value="SUBTILASE_SER"/>
    <property type="match status" value="1"/>
</dbReference>
<feature type="non-terminal residue" evidence="14">
    <location>
        <position position="644"/>
    </location>
</feature>
<dbReference type="InterPro" id="IPR023827">
    <property type="entry name" value="Peptidase_S8_Asp-AS"/>
</dbReference>
<dbReference type="InterPro" id="IPR036852">
    <property type="entry name" value="Peptidase_S8/S53_dom_sf"/>
</dbReference>
<dbReference type="PROSITE" id="PS00137">
    <property type="entry name" value="SUBTILASE_HIS"/>
    <property type="match status" value="1"/>
</dbReference>
<dbReference type="InterPro" id="IPR003137">
    <property type="entry name" value="PA_domain"/>
</dbReference>
<dbReference type="SUPFAM" id="SSF52743">
    <property type="entry name" value="Subtilisin-like"/>
    <property type="match status" value="1"/>
</dbReference>
<evidence type="ECO:0000256" key="8">
    <source>
        <dbReference type="PIRSR" id="PIRSR615500-1"/>
    </source>
</evidence>
<sequence>MESKPGFVHASVDQVHPLLTTYTPQFMGLTQRSGATFGQGVVIGILDTGIHPTHPSFGDSDMPLPPPNWRGNCSVASGVSCNNKIIAARGFKASPNASAVDTAGHGTHVASIAAGNFIDNASVLGSTLGTAAGMAPRAHLAIYKVCFKDGCTASDVLAAIDQAIYDRVDIISMSLGGNAADRYYNDGVSKGSLAAVLRGIAAVTAAGNLGANENTLAHDAPWVLTVGATSTDRRIKSIVKLGNGEALEGETAYQPSSFNTSRTLPIVYPGAIGRRSAKYCLKGSLNSIDVWKKIVLCHLGNSRNVEKGEVVYAAGGAALILLNPEEKGYSTLSEPHVLPVVHLGYLDGLKVQTYYYSLQNSTGVSGANASIIFNATTYGHRPSPAVAYFSSRGPPLSNGGILKPDVLAPGVNILAAWPFEVGSNPSGLAESTFNFDSGTSMATPHVAGIAALIGNKHPTWSPAFVHSAIITSAKDVDLDGNPITDELSNRTAGIFTTGAGHVDPLRAIDPGLVYDIQPGDYAGYLCALGYTNMEMRMLYRRRMNCSAMRWTSAPMMNYPSIQVSLQRREGPAVTVSRTATNVGNPRSVYRARITLRFSRLYQEASFNVSLAVLRPASDVVPVKYAAGKIEWVSGDRVVKTPIAV</sequence>
<dbReference type="Pfam" id="PF02225">
    <property type="entry name" value="PA"/>
    <property type="match status" value="1"/>
</dbReference>
<evidence type="ECO:0000259" key="11">
    <source>
        <dbReference type="Pfam" id="PF00082"/>
    </source>
</evidence>
<evidence type="ECO:0000256" key="6">
    <source>
        <dbReference type="ARBA" id="ARBA00022825"/>
    </source>
</evidence>
<keyword evidence="5 9" id="KW-0378">Hydrolase</keyword>
<dbReference type="InterPro" id="IPR015500">
    <property type="entry name" value="Peptidase_S8_subtilisin-rel"/>
</dbReference>
<evidence type="ECO:0000259" key="13">
    <source>
        <dbReference type="Pfam" id="PF17766"/>
    </source>
</evidence>
<dbReference type="InterPro" id="IPR023828">
    <property type="entry name" value="Peptidase_S8_Ser-AS"/>
</dbReference>
<name>A0A199W8D6_ANACO</name>
<comment type="caution">
    <text evidence="14">The sequence shown here is derived from an EMBL/GenBank/DDBJ whole genome shotgun (WGS) entry which is preliminary data.</text>
</comment>
<feature type="domain" description="PA" evidence="12">
    <location>
        <begin position="263"/>
        <end position="349"/>
    </location>
</feature>
<feature type="domain" description="Peptidase S8/S53" evidence="11">
    <location>
        <begin position="38"/>
        <end position="476"/>
    </location>
</feature>
<evidence type="ECO:0000256" key="10">
    <source>
        <dbReference type="RuleBase" id="RU003355"/>
    </source>
</evidence>
<dbReference type="Gene3D" id="3.40.50.200">
    <property type="entry name" value="Peptidase S8/S53 domain"/>
    <property type="match status" value="1"/>
</dbReference>
<keyword evidence="6 9" id="KW-0720">Serine protease</keyword>
<proteinExistence type="inferred from homology"/>
<keyword evidence="3 9" id="KW-0645">Protease</keyword>
<dbReference type="PANTHER" id="PTHR10795">
    <property type="entry name" value="PROPROTEIN CONVERTASE SUBTILISIN/KEXIN"/>
    <property type="match status" value="1"/>
</dbReference>
<dbReference type="CDD" id="cd02120">
    <property type="entry name" value="PA_subtilisin_like"/>
    <property type="match status" value="1"/>
</dbReference>